<keyword evidence="4" id="KW-1185">Reference proteome</keyword>
<name>A0ABD5NP51_9EURY</name>
<gene>
    <name evidence="3" type="ORF">ACFOUR_09555</name>
</gene>
<proteinExistence type="predicted"/>
<protein>
    <submittedName>
        <fullName evidence="3">RAD55 family ATPase</fullName>
    </submittedName>
</protein>
<dbReference type="GO" id="GO:0005524">
    <property type="term" value="F:ATP binding"/>
    <property type="evidence" value="ECO:0007669"/>
    <property type="project" value="UniProtKB-KW"/>
</dbReference>
<evidence type="ECO:0000313" key="3">
    <source>
        <dbReference type="EMBL" id="MFC3958611.1"/>
    </source>
</evidence>
<keyword evidence="2" id="KW-0067">ATP-binding</keyword>
<organism evidence="3 4">
    <name type="scientific">Halovivax cerinus</name>
    <dbReference type="NCBI Taxonomy" id="1487865"/>
    <lineage>
        <taxon>Archaea</taxon>
        <taxon>Methanobacteriati</taxon>
        <taxon>Methanobacteriota</taxon>
        <taxon>Stenosarchaea group</taxon>
        <taxon>Halobacteria</taxon>
        <taxon>Halobacteriales</taxon>
        <taxon>Natrialbaceae</taxon>
        <taxon>Halovivax</taxon>
    </lineage>
</organism>
<keyword evidence="1" id="KW-0547">Nucleotide-binding</keyword>
<evidence type="ECO:0000313" key="4">
    <source>
        <dbReference type="Proteomes" id="UP001595846"/>
    </source>
</evidence>
<dbReference type="SUPFAM" id="SSF52540">
    <property type="entry name" value="P-loop containing nucleoside triphosphate hydrolases"/>
    <property type="match status" value="1"/>
</dbReference>
<dbReference type="EMBL" id="JBHSAQ010000006">
    <property type="protein sequence ID" value="MFC3958611.1"/>
    <property type="molecule type" value="Genomic_DNA"/>
</dbReference>
<dbReference type="Gene3D" id="3.40.50.300">
    <property type="entry name" value="P-loop containing nucleotide triphosphate hydrolases"/>
    <property type="match status" value="1"/>
</dbReference>
<sequence length="278" mass="29924">MERIPFGISRLDAMIGGGAPAGSVVLLAGESGAGAREFCYTSAAMNGLATADEAGFELYYGDLAAGASLPDAVHYVTFTDEPASVVDEMRFSLEDDLVDAAATDITVADLSQEYFQLSPVPTEWYAERTPDITALGSSNDRRDVLAAVAEYLTANAPGNLVVIDSVTDLLAAATGRFDPADLTFLLKGLARATYRWGGLILLLVNVEPLDRRTLGRLKEAADGTLLFEWETGGSERARTLVVEEFRGVLSRLEDENIVQFETEIDDAGFDVSNVRKIR</sequence>
<dbReference type="RefSeq" id="WP_256530951.1">
    <property type="nucleotide sequence ID" value="NZ_CP101824.1"/>
</dbReference>
<evidence type="ECO:0000256" key="1">
    <source>
        <dbReference type="ARBA" id="ARBA00022741"/>
    </source>
</evidence>
<dbReference type="Proteomes" id="UP001595846">
    <property type="component" value="Unassembled WGS sequence"/>
</dbReference>
<dbReference type="PANTHER" id="PTHR43637:SF3">
    <property type="entry name" value="FLAGELLA-RELATED PROTEIN H-RELATED"/>
    <property type="match status" value="1"/>
</dbReference>
<dbReference type="PANTHER" id="PTHR43637">
    <property type="entry name" value="UPF0273 PROTEIN TM_0370"/>
    <property type="match status" value="1"/>
</dbReference>
<evidence type="ECO:0000256" key="2">
    <source>
        <dbReference type="ARBA" id="ARBA00022840"/>
    </source>
</evidence>
<accession>A0ABD5NP51</accession>
<reference evidence="3 4" key="1">
    <citation type="journal article" date="2019" name="Int. J. Syst. Evol. Microbiol.">
        <title>The Global Catalogue of Microorganisms (GCM) 10K type strain sequencing project: providing services to taxonomists for standard genome sequencing and annotation.</title>
        <authorList>
            <consortium name="The Broad Institute Genomics Platform"/>
            <consortium name="The Broad Institute Genome Sequencing Center for Infectious Disease"/>
            <person name="Wu L."/>
            <person name="Ma J."/>
        </authorList>
    </citation>
    <scope>NUCLEOTIDE SEQUENCE [LARGE SCALE GENOMIC DNA]</scope>
    <source>
        <strain evidence="3 4">IBRC-M 10256</strain>
    </source>
</reference>
<comment type="caution">
    <text evidence="3">The sequence shown here is derived from an EMBL/GenBank/DDBJ whole genome shotgun (WGS) entry which is preliminary data.</text>
</comment>
<dbReference type="AlphaFoldDB" id="A0ABD5NP51"/>
<dbReference type="GeneID" id="73903663"/>
<dbReference type="InterPro" id="IPR027417">
    <property type="entry name" value="P-loop_NTPase"/>
</dbReference>